<proteinExistence type="predicted"/>
<keyword evidence="1" id="KW-0732">Signal</keyword>
<protein>
    <submittedName>
        <fullName evidence="2">Uncharacterized protein</fullName>
    </submittedName>
</protein>
<sequence>MKRPHNVARVLCSTLAVGALALAPMILPSPAAGTAHATVCASAGNTSKCEGAPSSAWYGYGYYPPGAYWGMPGYPPLAAGAGIPVRPIP</sequence>
<evidence type="ECO:0000313" key="2">
    <source>
        <dbReference type="EMBL" id="QDF70283.1"/>
    </source>
</evidence>
<gene>
    <name evidence="2" type="ORF">FJK96_09085</name>
</gene>
<feature type="chain" id="PRO_5044506728" evidence="1">
    <location>
        <begin position="32"/>
        <end position="89"/>
    </location>
</feature>
<dbReference type="EMBL" id="CP041150">
    <property type="protein sequence ID" value="QDF70283.1"/>
    <property type="molecule type" value="Genomic_DNA"/>
</dbReference>
<dbReference type="Proteomes" id="UP000317728">
    <property type="component" value="Chromosome"/>
</dbReference>
<feature type="signal peptide" evidence="1">
    <location>
        <begin position="1"/>
        <end position="31"/>
    </location>
</feature>
<dbReference type="RefSeq" id="WP_123771724.1">
    <property type="nucleotide sequence ID" value="NZ_CP041150.1"/>
</dbReference>
<evidence type="ECO:0000256" key="1">
    <source>
        <dbReference type="SAM" id="SignalP"/>
    </source>
</evidence>
<evidence type="ECO:0000313" key="3">
    <source>
        <dbReference type="Proteomes" id="UP000317728"/>
    </source>
</evidence>
<name>A0AB73U083_MYCCH</name>
<reference evidence="2 3" key="1">
    <citation type="submission" date="2019-06" db="EMBL/GenBank/DDBJ databases">
        <title>Whole geneome sequnce of Mycobacteroides chelonae M77 isolated from bovine milk from Meghalaya, India.</title>
        <authorList>
            <person name="Vise E."/>
            <person name="Das S."/>
            <person name="Garg A."/>
            <person name="Ghatak S."/>
            <person name="Shakuntala I."/>
            <person name="Milton A.A.P."/>
            <person name="Karam A."/>
            <person name="Sanjukta R."/>
            <person name="Puro K."/>
            <person name="Sen A."/>
        </authorList>
    </citation>
    <scope>NUCLEOTIDE SEQUENCE [LARGE SCALE GENOMIC DNA]</scope>
    <source>
        <strain evidence="2 3">M77</strain>
    </source>
</reference>
<accession>A0AB73U083</accession>
<dbReference type="AlphaFoldDB" id="A0AB73U083"/>
<organism evidence="2 3">
    <name type="scientific">Mycobacteroides chelonae</name>
    <name type="common">Mycobacterium chelonae</name>
    <dbReference type="NCBI Taxonomy" id="1774"/>
    <lineage>
        <taxon>Bacteria</taxon>
        <taxon>Bacillati</taxon>
        <taxon>Actinomycetota</taxon>
        <taxon>Actinomycetes</taxon>
        <taxon>Mycobacteriales</taxon>
        <taxon>Mycobacteriaceae</taxon>
        <taxon>Mycobacteroides</taxon>
    </lineage>
</organism>